<dbReference type="InterPro" id="IPR001466">
    <property type="entry name" value="Beta-lactam-related"/>
</dbReference>
<evidence type="ECO:0000256" key="1">
    <source>
        <dbReference type="PROSITE-ProRule" id="PRU00339"/>
    </source>
</evidence>
<keyword evidence="4" id="KW-1185">Reference proteome</keyword>
<organism evidence="3 4">
    <name type="scientific">Flavivirga jejuensis</name>
    <dbReference type="NCBI Taxonomy" id="870487"/>
    <lineage>
        <taxon>Bacteria</taxon>
        <taxon>Pseudomonadati</taxon>
        <taxon>Bacteroidota</taxon>
        <taxon>Flavobacteriia</taxon>
        <taxon>Flavobacteriales</taxon>
        <taxon>Flavobacteriaceae</taxon>
        <taxon>Flavivirga</taxon>
    </lineage>
</organism>
<name>A0ABT8WQC1_9FLAO</name>
<sequence length="502" mass="55636">MRNYVSKLYFLIWVIMILNHAVYAQSKSITKDEYLNNLNNKIPAWLDEFVVPGAAIAIIDNGEVILQKGYGYADVKNNIKVNDQTGFNIGSISKTVAAWGIMKLVEEGKVELDSPVEKYLTRWHFPKSEYSINKVTIRRLLSHTSGLSLPGYPGWSPSDTLPTIEESLSGKNNGPGDVRLIMEPGTKWKYSGGGFTILQLVIEEVTGLKFADFMQAEILNPLGMVNSSYIINEKILDKSSLEHNNYGAVIPFELFTAKAAAGLHTTIEDFAIFAQASLNVSNTSGTQQSILKQSTIELMTSPVPASDGKYGLGYHVDSIPNTSAVLVGHGGANTGWHAFLQVNQKTGDGFAMITNGGSGHNVYRQAYCDWINWKLDVSLGDRCKKIITPLLIRTLINEGIASTIAKYKKVKTTETNDYLFFEGSLNRFGYELLRSDKVKEAIEIFKLNVEEYPESGNVYDSLGEAYMVDGNSELAIKNYEKSIELDSDNVNGIEMLKKLKNK</sequence>
<dbReference type="Proteomes" id="UP001176806">
    <property type="component" value="Unassembled WGS sequence"/>
</dbReference>
<dbReference type="PANTHER" id="PTHR46825:SF12">
    <property type="entry name" value="PENICILLIN-BINDING PROTEIN 4"/>
    <property type="match status" value="1"/>
</dbReference>
<keyword evidence="3" id="KW-0378">Hydrolase</keyword>
<feature type="domain" description="Beta-lactamase-related" evidence="2">
    <location>
        <begin position="50"/>
        <end position="359"/>
    </location>
</feature>
<keyword evidence="1" id="KW-0802">TPR repeat</keyword>
<protein>
    <submittedName>
        <fullName evidence="3">Serine hydrolase</fullName>
    </submittedName>
</protein>
<gene>
    <name evidence="3" type="ORF">Q4Q40_14365</name>
</gene>
<proteinExistence type="predicted"/>
<dbReference type="InterPro" id="IPR019734">
    <property type="entry name" value="TPR_rpt"/>
</dbReference>
<evidence type="ECO:0000259" key="2">
    <source>
        <dbReference type="Pfam" id="PF00144"/>
    </source>
</evidence>
<dbReference type="Pfam" id="PF00144">
    <property type="entry name" value="Beta-lactamase"/>
    <property type="match status" value="1"/>
</dbReference>
<dbReference type="Gene3D" id="3.40.710.10">
    <property type="entry name" value="DD-peptidase/beta-lactamase superfamily"/>
    <property type="match status" value="1"/>
</dbReference>
<evidence type="ECO:0000313" key="4">
    <source>
        <dbReference type="Proteomes" id="UP001176806"/>
    </source>
</evidence>
<comment type="caution">
    <text evidence="3">The sequence shown here is derived from an EMBL/GenBank/DDBJ whole genome shotgun (WGS) entry which is preliminary data.</text>
</comment>
<dbReference type="InterPro" id="IPR012338">
    <property type="entry name" value="Beta-lactam/transpept-like"/>
</dbReference>
<dbReference type="SMART" id="SM00028">
    <property type="entry name" value="TPR"/>
    <property type="match status" value="2"/>
</dbReference>
<dbReference type="SUPFAM" id="SSF56601">
    <property type="entry name" value="beta-lactamase/transpeptidase-like"/>
    <property type="match status" value="1"/>
</dbReference>
<dbReference type="EMBL" id="JAUOEL010000005">
    <property type="protein sequence ID" value="MDO5975377.1"/>
    <property type="molecule type" value="Genomic_DNA"/>
</dbReference>
<dbReference type="SUPFAM" id="SSF48452">
    <property type="entry name" value="TPR-like"/>
    <property type="match status" value="1"/>
</dbReference>
<feature type="repeat" description="TPR" evidence="1">
    <location>
        <begin position="456"/>
        <end position="489"/>
    </location>
</feature>
<dbReference type="PROSITE" id="PS50005">
    <property type="entry name" value="TPR"/>
    <property type="match status" value="1"/>
</dbReference>
<accession>A0ABT8WQC1</accession>
<reference evidence="3" key="1">
    <citation type="submission" date="2023-07" db="EMBL/GenBank/DDBJ databases">
        <title>Two novel species in the genus Flavivirga.</title>
        <authorList>
            <person name="Kwon K."/>
        </authorList>
    </citation>
    <scope>NUCLEOTIDE SEQUENCE</scope>
    <source>
        <strain evidence="3">KACC 14158</strain>
    </source>
</reference>
<dbReference type="PANTHER" id="PTHR46825">
    <property type="entry name" value="D-ALANYL-D-ALANINE-CARBOXYPEPTIDASE/ENDOPEPTIDASE AMPH"/>
    <property type="match status" value="1"/>
</dbReference>
<evidence type="ECO:0000313" key="3">
    <source>
        <dbReference type="EMBL" id="MDO5975377.1"/>
    </source>
</evidence>
<dbReference type="InterPro" id="IPR050491">
    <property type="entry name" value="AmpC-like"/>
</dbReference>
<dbReference type="RefSeq" id="WP_303302574.1">
    <property type="nucleotide sequence ID" value="NZ_BAABDA010000055.1"/>
</dbReference>
<dbReference type="GO" id="GO:0016787">
    <property type="term" value="F:hydrolase activity"/>
    <property type="evidence" value="ECO:0007669"/>
    <property type="project" value="UniProtKB-KW"/>
</dbReference>
<dbReference type="InterPro" id="IPR011990">
    <property type="entry name" value="TPR-like_helical_dom_sf"/>
</dbReference>
<dbReference type="Gene3D" id="1.25.40.10">
    <property type="entry name" value="Tetratricopeptide repeat domain"/>
    <property type="match status" value="1"/>
</dbReference>